<name>A0ABW4GEK7_9ACTN</name>
<reference evidence="4" key="1">
    <citation type="journal article" date="2019" name="Int. J. Syst. Evol. Microbiol.">
        <title>The Global Catalogue of Microorganisms (GCM) 10K type strain sequencing project: providing services to taxonomists for standard genome sequencing and annotation.</title>
        <authorList>
            <consortium name="The Broad Institute Genomics Platform"/>
            <consortium name="The Broad Institute Genome Sequencing Center for Infectious Disease"/>
            <person name="Wu L."/>
            <person name="Ma J."/>
        </authorList>
    </citation>
    <scope>NUCLEOTIDE SEQUENCE [LARGE SCALE GENOMIC DNA]</scope>
    <source>
        <strain evidence="4">CGMCC 1.15399</strain>
    </source>
</reference>
<evidence type="ECO:0000259" key="2">
    <source>
        <dbReference type="PROSITE" id="PS50943"/>
    </source>
</evidence>
<dbReference type="Proteomes" id="UP001597097">
    <property type="component" value="Unassembled WGS sequence"/>
</dbReference>
<dbReference type="EMBL" id="JBHUCM010000019">
    <property type="protein sequence ID" value="MFD1540596.1"/>
    <property type="molecule type" value="Genomic_DNA"/>
</dbReference>
<dbReference type="InterPro" id="IPR001387">
    <property type="entry name" value="Cro/C1-type_HTH"/>
</dbReference>
<accession>A0ABW4GEK7</accession>
<sequence>MPKRRQKLKQRRKTLGYSQESFAYAVGVERSTVVRWESGETEPRAWHRPKLAEILQLSLDELDDVLAVSPANEADRLSFTLRNPSTVDLVTVAHLAQEIERLSAGYDTAPSASLLAAAGQCHSQVTLLYEFAPTGRIRRALAFSVAESATLMGQLIWDASQRRDDVVPLRYFDQAISAAREISNPLLEAHAQLRKGFVALYGTKDPSEGLRLCRETALVSESTSNVLTGLGHLHVGEAHAMLGQRRDCEKALHAAEVSFDRIRSDDEAMPMFSSSQFDRMAGSCYLFLGVNGKAEEILTRTARSLIQWKKSQSIVLGNLTLAYIRQGKLEEACGTLHQAIDLIEEPRGGGGMNIAFSAGRELAPWRHEPWVQEISDRLFGLMTT</sequence>
<feature type="domain" description="HTH cro/C1-type" evidence="2">
    <location>
        <begin position="8"/>
        <end position="62"/>
    </location>
</feature>
<proteinExistence type="predicted"/>
<comment type="caution">
    <text evidence="3">The sequence shown here is derived from an EMBL/GenBank/DDBJ whole genome shotgun (WGS) entry which is preliminary data.</text>
</comment>
<evidence type="ECO:0000313" key="4">
    <source>
        <dbReference type="Proteomes" id="UP001597097"/>
    </source>
</evidence>
<gene>
    <name evidence="3" type="ORF">ACFSJ0_26315</name>
</gene>
<dbReference type="RefSeq" id="WP_219527030.1">
    <property type="nucleotide sequence ID" value="NZ_JAHKRM010000001.1"/>
</dbReference>
<dbReference type="PANTHER" id="PTHR46558">
    <property type="entry name" value="TRACRIPTIONAL REGULATORY PROTEIN-RELATED-RELATED"/>
    <property type="match status" value="1"/>
</dbReference>
<dbReference type="CDD" id="cd00093">
    <property type="entry name" value="HTH_XRE"/>
    <property type="match status" value="1"/>
</dbReference>
<dbReference type="PROSITE" id="PS50943">
    <property type="entry name" value="HTH_CROC1"/>
    <property type="match status" value="1"/>
</dbReference>
<protein>
    <submittedName>
        <fullName evidence="3">Helix-turn-helix transcriptional regulator</fullName>
    </submittedName>
</protein>
<keyword evidence="4" id="KW-1185">Reference proteome</keyword>
<dbReference type="Pfam" id="PF01381">
    <property type="entry name" value="HTH_3"/>
    <property type="match status" value="1"/>
</dbReference>
<organism evidence="3 4">
    <name type="scientific">Nonomuraea guangzhouensis</name>
    <dbReference type="NCBI Taxonomy" id="1291555"/>
    <lineage>
        <taxon>Bacteria</taxon>
        <taxon>Bacillati</taxon>
        <taxon>Actinomycetota</taxon>
        <taxon>Actinomycetes</taxon>
        <taxon>Streptosporangiales</taxon>
        <taxon>Streptosporangiaceae</taxon>
        <taxon>Nonomuraea</taxon>
    </lineage>
</organism>
<evidence type="ECO:0000256" key="1">
    <source>
        <dbReference type="ARBA" id="ARBA00023125"/>
    </source>
</evidence>
<evidence type="ECO:0000313" key="3">
    <source>
        <dbReference type="EMBL" id="MFD1540596.1"/>
    </source>
</evidence>
<dbReference type="SMART" id="SM00530">
    <property type="entry name" value="HTH_XRE"/>
    <property type="match status" value="1"/>
</dbReference>
<keyword evidence="1" id="KW-0238">DNA-binding</keyword>
<dbReference type="PANTHER" id="PTHR46558:SF11">
    <property type="entry name" value="HTH-TYPE TRANSCRIPTIONAL REGULATOR XRE"/>
    <property type="match status" value="1"/>
</dbReference>